<dbReference type="Proteomes" id="UP000236724">
    <property type="component" value="Unassembled WGS sequence"/>
</dbReference>
<sequence length="180" mass="21147">MNKRAIFLLFTISIIVIGGAYNEVQARSVKTELLGKYEPYFNTVNRLRKEHNLSLLISRAKSINENFALGVVRLRAPNSLDAADDAKKLAINFIYSLHRGMYDSEEWYRYSKFLKIEYWISEPLRKEISVKTVTLKLSDTYEKGTFEFQIYFWIPKPRTQEYEDNTGFYQPNAVQNNVHN</sequence>
<evidence type="ECO:0000313" key="2">
    <source>
        <dbReference type="Proteomes" id="UP000236724"/>
    </source>
</evidence>
<dbReference type="RefSeq" id="WP_103918722.1">
    <property type="nucleotide sequence ID" value="NZ_FMSV02000083.1"/>
</dbReference>
<gene>
    <name evidence="1" type="ORF">MBHS_00528</name>
</gene>
<dbReference type="AlphaFoldDB" id="A0A1H6F5W7"/>
<evidence type="ECO:0000313" key="1">
    <source>
        <dbReference type="EMBL" id="SEH04679.1"/>
    </source>
</evidence>
<organism evidence="1 2">
    <name type="scientific">Candidatus Venteria ishoeyi</name>
    <dbReference type="NCBI Taxonomy" id="1899563"/>
    <lineage>
        <taxon>Bacteria</taxon>
        <taxon>Pseudomonadati</taxon>
        <taxon>Pseudomonadota</taxon>
        <taxon>Gammaproteobacteria</taxon>
        <taxon>Thiotrichales</taxon>
        <taxon>Thiotrichaceae</taxon>
        <taxon>Venteria</taxon>
    </lineage>
</organism>
<keyword evidence="2" id="KW-1185">Reference proteome</keyword>
<dbReference type="EMBL" id="FMSV02000083">
    <property type="protein sequence ID" value="SEH04679.1"/>
    <property type="molecule type" value="Genomic_DNA"/>
</dbReference>
<accession>A0A1H6F5W7</accession>
<protein>
    <submittedName>
        <fullName evidence="1">Uncharacterized protein</fullName>
    </submittedName>
</protein>
<reference evidence="1 2" key="1">
    <citation type="submission" date="2016-10" db="EMBL/GenBank/DDBJ databases">
        <authorList>
            <person name="de Groot N.N."/>
        </authorList>
    </citation>
    <scope>NUCLEOTIDE SEQUENCE [LARGE SCALE GENOMIC DNA]</scope>
    <source>
        <strain evidence="1">MBHS1</strain>
    </source>
</reference>
<proteinExistence type="predicted"/>
<name>A0A1H6F5W7_9GAMM</name>